<proteinExistence type="predicted"/>
<dbReference type="AlphaFoldDB" id="A0A0E9X9G5"/>
<reference evidence="1" key="2">
    <citation type="journal article" date="2015" name="Fish Shellfish Immunol.">
        <title>Early steps in the European eel (Anguilla anguilla)-Vibrio vulnificus interaction in the gills: Role of the RtxA13 toxin.</title>
        <authorList>
            <person name="Callol A."/>
            <person name="Pajuelo D."/>
            <person name="Ebbesson L."/>
            <person name="Teles M."/>
            <person name="MacKenzie S."/>
            <person name="Amaro C."/>
        </authorList>
    </citation>
    <scope>NUCLEOTIDE SEQUENCE</scope>
</reference>
<accession>A0A0E9X9G5</accession>
<sequence>MGVKRLNSVLLIHVYPAGRKYWKHTHSPVSLTSQSIKRPCIFKKSPCYASYNSSHYITNVFLFHNNDKKTNQLRAHVKNTS</sequence>
<evidence type="ECO:0000313" key="1">
    <source>
        <dbReference type="EMBL" id="JAH98495.1"/>
    </source>
</evidence>
<dbReference type="EMBL" id="GBXM01010082">
    <property type="protein sequence ID" value="JAH98495.1"/>
    <property type="molecule type" value="Transcribed_RNA"/>
</dbReference>
<reference evidence="1" key="1">
    <citation type="submission" date="2014-11" db="EMBL/GenBank/DDBJ databases">
        <authorList>
            <person name="Amaro Gonzalez C."/>
        </authorList>
    </citation>
    <scope>NUCLEOTIDE SEQUENCE</scope>
</reference>
<name>A0A0E9X9G5_ANGAN</name>
<organism evidence="1">
    <name type="scientific">Anguilla anguilla</name>
    <name type="common">European freshwater eel</name>
    <name type="synonym">Muraena anguilla</name>
    <dbReference type="NCBI Taxonomy" id="7936"/>
    <lineage>
        <taxon>Eukaryota</taxon>
        <taxon>Metazoa</taxon>
        <taxon>Chordata</taxon>
        <taxon>Craniata</taxon>
        <taxon>Vertebrata</taxon>
        <taxon>Euteleostomi</taxon>
        <taxon>Actinopterygii</taxon>
        <taxon>Neopterygii</taxon>
        <taxon>Teleostei</taxon>
        <taxon>Anguilliformes</taxon>
        <taxon>Anguillidae</taxon>
        <taxon>Anguilla</taxon>
    </lineage>
</organism>
<protein>
    <submittedName>
        <fullName evidence="1">Uncharacterized protein</fullName>
    </submittedName>
</protein>